<name>A0AAN6W3Y8_9PEZI</name>
<gene>
    <name evidence="7" type="ORF">QBC36DRAFT_218263</name>
</gene>
<evidence type="ECO:0000256" key="5">
    <source>
        <dbReference type="ARBA" id="ARBA00023002"/>
    </source>
</evidence>
<evidence type="ECO:0000313" key="7">
    <source>
        <dbReference type="EMBL" id="KAK4174523.1"/>
    </source>
</evidence>
<dbReference type="InterPro" id="IPR050562">
    <property type="entry name" value="FAD_mOase_fung"/>
</dbReference>
<organism evidence="7 8">
    <name type="scientific">Triangularia setosa</name>
    <dbReference type="NCBI Taxonomy" id="2587417"/>
    <lineage>
        <taxon>Eukaryota</taxon>
        <taxon>Fungi</taxon>
        <taxon>Dikarya</taxon>
        <taxon>Ascomycota</taxon>
        <taxon>Pezizomycotina</taxon>
        <taxon>Sordariomycetes</taxon>
        <taxon>Sordariomycetidae</taxon>
        <taxon>Sordariales</taxon>
        <taxon>Podosporaceae</taxon>
        <taxon>Triangularia</taxon>
    </lineage>
</organism>
<dbReference type="PANTHER" id="PTHR47356">
    <property type="entry name" value="FAD-DEPENDENT MONOOXYGENASE ASQG-RELATED"/>
    <property type="match status" value="1"/>
</dbReference>
<dbReference type="AlphaFoldDB" id="A0AAN6W3Y8"/>
<dbReference type="SUPFAM" id="SSF51905">
    <property type="entry name" value="FAD/NAD(P)-binding domain"/>
    <property type="match status" value="1"/>
</dbReference>
<reference evidence="7" key="1">
    <citation type="journal article" date="2023" name="Mol. Phylogenet. Evol.">
        <title>Genome-scale phylogeny and comparative genomics of the fungal order Sordariales.</title>
        <authorList>
            <person name="Hensen N."/>
            <person name="Bonometti L."/>
            <person name="Westerberg I."/>
            <person name="Brannstrom I.O."/>
            <person name="Guillou S."/>
            <person name="Cros-Aarteil S."/>
            <person name="Calhoun S."/>
            <person name="Haridas S."/>
            <person name="Kuo A."/>
            <person name="Mondo S."/>
            <person name="Pangilinan J."/>
            <person name="Riley R."/>
            <person name="LaButti K."/>
            <person name="Andreopoulos B."/>
            <person name="Lipzen A."/>
            <person name="Chen C."/>
            <person name="Yan M."/>
            <person name="Daum C."/>
            <person name="Ng V."/>
            <person name="Clum A."/>
            <person name="Steindorff A."/>
            <person name="Ohm R.A."/>
            <person name="Martin F."/>
            <person name="Silar P."/>
            <person name="Natvig D.O."/>
            <person name="Lalanne C."/>
            <person name="Gautier V."/>
            <person name="Ament-Velasquez S.L."/>
            <person name="Kruys A."/>
            <person name="Hutchinson M.I."/>
            <person name="Powell A.J."/>
            <person name="Barry K."/>
            <person name="Miller A.N."/>
            <person name="Grigoriev I.V."/>
            <person name="Debuchy R."/>
            <person name="Gladieux P."/>
            <person name="Hiltunen Thoren M."/>
            <person name="Johannesson H."/>
        </authorList>
    </citation>
    <scope>NUCLEOTIDE SEQUENCE</scope>
    <source>
        <strain evidence="7">CBS 892.96</strain>
    </source>
</reference>
<comment type="similarity">
    <text evidence="2">Belongs to the paxM FAD-dependent monooxygenase family.</text>
</comment>
<dbReference type="GO" id="GO:0071949">
    <property type="term" value="F:FAD binding"/>
    <property type="evidence" value="ECO:0007669"/>
    <property type="project" value="InterPro"/>
</dbReference>
<evidence type="ECO:0000256" key="4">
    <source>
        <dbReference type="ARBA" id="ARBA00022827"/>
    </source>
</evidence>
<dbReference type="Pfam" id="PF01494">
    <property type="entry name" value="FAD_binding_3"/>
    <property type="match status" value="2"/>
</dbReference>
<evidence type="ECO:0000256" key="1">
    <source>
        <dbReference type="ARBA" id="ARBA00001974"/>
    </source>
</evidence>
<keyword evidence="4" id="KW-0274">FAD</keyword>
<dbReference type="InterPro" id="IPR002938">
    <property type="entry name" value="FAD-bd"/>
</dbReference>
<comment type="caution">
    <text evidence="7">The sequence shown here is derived from an EMBL/GenBank/DDBJ whole genome shotgun (WGS) entry which is preliminary data.</text>
</comment>
<dbReference type="PRINTS" id="PR00420">
    <property type="entry name" value="RNGMNOXGNASE"/>
</dbReference>
<evidence type="ECO:0000259" key="6">
    <source>
        <dbReference type="Pfam" id="PF01494"/>
    </source>
</evidence>
<comment type="cofactor">
    <cofactor evidence="1">
        <name>FAD</name>
        <dbReference type="ChEBI" id="CHEBI:57692"/>
    </cofactor>
</comment>
<sequence length="466" mass="51164">MSPTSDISVIIVGGGPVGLTAAHAFSQLGIHFTLLERRDTIAEDVGASIVLWPHGMRVMAQLGLLDQLLSIGTELLSGAYQSKSGKMFLRTKSPETPSNSHGLYPQCFARADLLSTLYNTLPPWAKSSKIHTSKTVTSITSSPDPTGGVEVLCSDNTSYTASFVIGADGIHSIVRKTILSLSPSSPVPVKPQLKTRYSLLWFSLPRSSHPSILSYIPASAAYEVHTKDLSFQLLANEQSNIQFCFIYQLLPPGLKQFSEKDSETIIATPNVAALPLGESGLTVKDVWPLRSKSGITPLEEGVLGPQWHFKNQVVVIGDAAHKVTPTTGYGFNMGLLDVVSLVNHVSALATATNKKMFLGGLEGAFKKYRQERIDSVQEDFKRSGMVTRLACWRDWRFKLFDRVVMPIPGVDMLLVNKVNSPVMARCLVFKGIKVEGEPFEGRMAWKERMPILEKREMNESGKDSRE</sequence>
<feature type="domain" description="FAD-binding" evidence="6">
    <location>
        <begin position="7"/>
        <end position="178"/>
    </location>
</feature>
<dbReference type="PANTHER" id="PTHR47356:SF2">
    <property type="entry name" value="FAD-BINDING DOMAIN-CONTAINING PROTEIN-RELATED"/>
    <property type="match status" value="1"/>
</dbReference>
<dbReference type="GO" id="GO:0004497">
    <property type="term" value="F:monooxygenase activity"/>
    <property type="evidence" value="ECO:0007669"/>
    <property type="project" value="InterPro"/>
</dbReference>
<protein>
    <recommendedName>
        <fullName evidence="6">FAD-binding domain-containing protein</fullName>
    </recommendedName>
</protein>
<keyword evidence="3" id="KW-0285">Flavoprotein</keyword>
<proteinExistence type="inferred from homology"/>
<evidence type="ECO:0000256" key="3">
    <source>
        <dbReference type="ARBA" id="ARBA00022630"/>
    </source>
</evidence>
<dbReference type="Proteomes" id="UP001302321">
    <property type="component" value="Unassembled WGS sequence"/>
</dbReference>
<feature type="non-terminal residue" evidence="7">
    <location>
        <position position="466"/>
    </location>
</feature>
<evidence type="ECO:0000313" key="8">
    <source>
        <dbReference type="Proteomes" id="UP001302321"/>
    </source>
</evidence>
<dbReference type="InterPro" id="IPR036188">
    <property type="entry name" value="FAD/NAD-bd_sf"/>
</dbReference>
<dbReference type="Gene3D" id="3.50.50.60">
    <property type="entry name" value="FAD/NAD(P)-binding domain"/>
    <property type="match status" value="1"/>
</dbReference>
<keyword evidence="8" id="KW-1185">Reference proteome</keyword>
<reference evidence="7" key="2">
    <citation type="submission" date="2023-05" db="EMBL/GenBank/DDBJ databases">
        <authorList>
            <consortium name="Lawrence Berkeley National Laboratory"/>
            <person name="Steindorff A."/>
            <person name="Hensen N."/>
            <person name="Bonometti L."/>
            <person name="Westerberg I."/>
            <person name="Brannstrom I.O."/>
            <person name="Guillou S."/>
            <person name="Cros-Aarteil S."/>
            <person name="Calhoun S."/>
            <person name="Haridas S."/>
            <person name="Kuo A."/>
            <person name="Mondo S."/>
            <person name="Pangilinan J."/>
            <person name="Riley R."/>
            <person name="Labutti K."/>
            <person name="Andreopoulos B."/>
            <person name="Lipzen A."/>
            <person name="Chen C."/>
            <person name="Yanf M."/>
            <person name="Daum C."/>
            <person name="Ng V."/>
            <person name="Clum A."/>
            <person name="Ohm R."/>
            <person name="Martin F."/>
            <person name="Silar P."/>
            <person name="Natvig D."/>
            <person name="Lalanne C."/>
            <person name="Gautier V."/>
            <person name="Ament-Velasquez S.L."/>
            <person name="Kruys A."/>
            <person name="Hutchinson M.I."/>
            <person name="Powell A.J."/>
            <person name="Barry K."/>
            <person name="Miller A.N."/>
            <person name="Grigoriev I.V."/>
            <person name="Debuchy R."/>
            <person name="Gladieux P."/>
            <person name="Thoren M.H."/>
            <person name="Johannesson H."/>
        </authorList>
    </citation>
    <scope>NUCLEOTIDE SEQUENCE</scope>
    <source>
        <strain evidence="7">CBS 892.96</strain>
    </source>
</reference>
<keyword evidence="5" id="KW-0560">Oxidoreductase</keyword>
<accession>A0AAN6W3Y8</accession>
<dbReference type="EMBL" id="MU866277">
    <property type="protein sequence ID" value="KAK4174523.1"/>
    <property type="molecule type" value="Genomic_DNA"/>
</dbReference>
<feature type="domain" description="FAD-binding" evidence="6">
    <location>
        <begin position="310"/>
        <end position="350"/>
    </location>
</feature>
<evidence type="ECO:0000256" key="2">
    <source>
        <dbReference type="ARBA" id="ARBA00007992"/>
    </source>
</evidence>